<evidence type="ECO:0000256" key="3">
    <source>
        <dbReference type="ARBA" id="ARBA00022692"/>
    </source>
</evidence>
<comment type="subcellular location">
    <subcellularLocation>
        <location evidence="1">Membrane</location>
        <topology evidence="1">Multi-pass membrane protein</topology>
    </subcellularLocation>
</comment>
<feature type="transmembrane region" description="Helical" evidence="6">
    <location>
        <begin position="273"/>
        <end position="293"/>
    </location>
</feature>
<dbReference type="InterPro" id="IPR044991">
    <property type="entry name" value="TET_plant"/>
</dbReference>
<evidence type="ECO:0000313" key="8">
    <source>
        <dbReference type="Proteomes" id="UP000886520"/>
    </source>
</evidence>
<reference evidence="7" key="1">
    <citation type="submission" date="2021-01" db="EMBL/GenBank/DDBJ databases">
        <title>Adiantum capillus-veneris genome.</title>
        <authorList>
            <person name="Fang Y."/>
            <person name="Liao Q."/>
        </authorList>
    </citation>
    <scope>NUCLEOTIDE SEQUENCE</scope>
    <source>
        <strain evidence="7">H3</strain>
        <tissue evidence="7">Leaf</tissue>
    </source>
</reference>
<dbReference type="InterPro" id="IPR018499">
    <property type="entry name" value="Tetraspanin/Peripherin"/>
</dbReference>
<name>A0A9D4UBQ5_ADICA</name>
<evidence type="ECO:0000256" key="1">
    <source>
        <dbReference type="ARBA" id="ARBA00004141"/>
    </source>
</evidence>
<evidence type="ECO:0000256" key="6">
    <source>
        <dbReference type="SAM" id="Phobius"/>
    </source>
</evidence>
<keyword evidence="4 6" id="KW-1133">Transmembrane helix</keyword>
<dbReference type="Pfam" id="PF00335">
    <property type="entry name" value="Tetraspanin"/>
    <property type="match status" value="1"/>
</dbReference>
<feature type="transmembrane region" description="Helical" evidence="6">
    <location>
        <begin position="86"/>
        <end position="106"/>
    </location>
</feature>
<keyword evidence="8" id="KW-1185">Reference proteome</keyword>
<dbReference type="GO" id="GO:0009734">
    <property type="term" value="P:auxin-activated signaling pathway"/>
    <property type="evidence" value="ECO:0007669"/>
    <property type="project" value="InterPro"/>
</dbReference>
<accession>A0A9D4UBQ5</accession>
<gene>
    <name evidence="7" type="ORF">GOP47_0019557</name>
</gene>
<dbReference type="OrthoDB" id="2014092at2759"/>
<keyword evidence="5 6" id="KW-0472">Membrane</keyword>
<evidence type="ECO:0000256" key="5">
    <source>
        <dbReference type="ARBA" id="ARBA00023136"/>
    </source>
</evidence>
<dbReference type="AlphaFoldDB" id="A0A9D4UBQ5"/>
<dbReference type="PROSITE" id="PS00421">
    <property type="entry name" value="TM4_1"/>
    <property type="match status" value="1"/>
</dbReference>
<dbReference type="PANTHER" id="PTHR32191">
    <property type="entry name" value="TETRASPANIN-8-RELATED"/>
    <property type="match status" value="1"/>
</dbReference>
<comment type="caution">
    <text evidence="7">The sequence shown here is derived from an EMBL/GenBank/DDBJ whole genome shotgun (WGS) entry which is preliminary data.</text>
</comment>
<protein>
    <submittedName>
        <fullName evidence="7">Uncharacterized protein</fullName>
    </submittedName>
</protein>
<evidence type="ECO:0000313" key="7">
    <source>
        <dbReference type="EMBL" id="KAI5064862.1"/>
    </source>
</evidence>
<sequence>MRLSLWPSDTVLTKFYGRATRSLNVFAASGRILRKKHQLVQMNKQRTSMYVIQWVNTVALALSIVVLGLGVFLVTQHDNCEKMISTPILITGGFVMCISLIGYVGALREVSLLLWAYTLLVCLLLGAMAGFTLFTYIATHRGPGDHPKSVGAHDYKLHDYSGWLQNLLNDRDNWEHMKSCFVKPKYCEDMIFKFKNPQELKHATLSPLEAGCCTPPSECGYSPKNATFYILQSPPLSSHKDCMIYKNNIAIKCYNCDSCKGVIAHYLRKEWRIIALVNIVMFTMLIVLYSIAYCTRSVSLKKKVIS</sequence>
<organism evidence="7 8">
    <name type="scientific">Adiantum capillus-veneris</name>
    <name type="common">Maidenhair fern</name>
    <dbReference type="NCBI Taxonomy" id="13818"/>
    <lineage>
        <taxon>Eukaryota</taxon>
        <taxon>Viridiplantae</taxon>
        <taxon>Streptophyta</taxon>
        <taxon>Embryophyta</taxon>
        <taxon>Tracheophyta</taxon>
        <taxon>Polypodiopsida</taxon>
        <taxon>Polypodiidae</taxon>
        <taxon>Polypodiales</taxon>
        <taxon>Pteridineae</taxon>
        <taxon>Pteridaceae</taxon>
        <taxon>Vittarioideae</taxon>
        <taxon>Adiantum</taxon>
    </lineage>
</organism>
<dbReference type="GO" id="GO:0016020">
    <property type="term" value="C:membrane"/>
    <property type="evidence" value="ECO:0007669"/>
    <property type="project" value="UniProtKB-SubCell"/>
</dbReference>
<evidence type="ECO:0000256" key="2">
    <source>
        <dbReference type="ARBA" id="ARBA00006840"/>
    </source>
</evidence>
<keyword evidence="3 6" id="KW-0812">Transmembrane</keyword>
<proteinExistence type="inferred from homology"/>
<dbReference type="EMBL" id="JABFUD020000019">
    <property type="protein sequence ID" value="KAI5064862.1"/>
    <property type="molecule type" value="Genomic_DNA"/>
</dbReference>
<dbReference type="InterPro" id="IPR018503">
    <property type="entry name" value="Tetraspanin_CS"/>
</dbReference>
<feature type="transmembrane region" description="Helical" evidence="6">
    <location>
        <begin position="112"/>
        <end position="138"/>
    </location>
</feature>
<dbReference type="Proteomes" id="UP000886520">
    <property type="component" value="Chromosome 19"/>
</dbReference>
<evidence type="ECO:0000256" key="4">
    <source>
        <dbReference type="ARBA" id="ARBA00022989"/>
    </source>
</evidence>
<comment type="similarity">
    <text evidence="2">Belongs to the tetraspanin (TM4SF) family.</text>
</comment>
<feature type="transmembrane region" description="Helical" evidence="6">
    <location>
        <begin position="51"/>
        <end position="74"/>
    </location>
</feature>